<comment type="caution">
    <text evidence="2">The sequence shown here is derived from an EMBL/GenBank/DDBJ whole genome shotgun (WGS) entry which is preliminary data.</text>
</comment>
<dbReference type="SUPFAM" id="SSF82171">
    <property type="entry name" value="DPP6 N-terminal domain-like"/>
    <property type="match status" value="1"/>
</dbReference>
<dbReference type="Proteomes" id="UP000553343">
    <property type="component" value="Unassembled WGS sequence"/>
</dbReference>
<evidence type="ECO:0000313" key="2">
    <source>
        <dbReference type="EMBL" id="NWH05405.1"/>
    </source>
</evidence>
<dbReference type="Gene3D" id="2.120.10.30">
    <property type="entry name" value="TolB, C-terminal domain"/>
    <property type="match status" value="3"/>
</dbReference>
<dbReference type="PANTHER" id="PTHR36842:SF1">
    <property type="entry name" value="PROTEIN TOLB"/>
    <property type="match status" value="1"/>
</dbReference>
<dbReference type="Pfam" id="PF07676">
    <property type="entry name" value="PD40"/>
    <property type="match status" value="4"/>
</dbReference>
<gene>
    <name evidence="2" type="ORF">HXW94_10470</name>
</gene>
<evidence type="ECO:0000256" key="1">
    <source>
        <dbReference type="ARBA" id="ARBA00009820"/>
    </source>
</evidence>
<dbReference type="InterPro" id="IPR011042">
    <property type="entry name" value="6-blade_b-propeller_TolB-like"/>
</dbReference>
<proteinExistence type="inferred from homology"/>
<dbReference type="PANTHER" id="PTHR36842">
    <property type="entry name" value="PROTEIN TOLB HOMOLOG"/>
    <property type="match status" value="1"/>
</dbReference>
<dbReference type="RefSeq" id="WP_178366860.1">
    <property type="nucleotide sequence ID" value="NZ_JACADJ010000033.1"/>
</dbReference>
<accession>A0A850T8C1</accession>
<dbReference type="AlphaFoldDB" id="A0A850T8C1"/>
<evidence type="ECO:0000313" key="3">
    <source>
        <dbReference type="Proteomes" id="UP000553343"/>
    </source>
</evidence>
<sequence length="300" mass="34748">MIQHRWKKIILTLMIFLFWETVSVSARTFLPGDIVFSSNLSGNWDLYTVSPDGKQLRQITQTPHDELSPAVSPDRHHLVFQKKRELWWYAKDSDTQERLPLPPGIYAHPAWKPDGSALAYIKYTVIPSDQGELWQIHRNGTVWEEPRRLTTFPPMRVYPSYSPDGTRLACAEFKRDPVLGVIEEIGVLDIETGAFQQVTRDKADSYHPAWSPNGKQIVYVSNKTGNYDIWIYHLETEKNTRLTRHRSFDGEPVWSPAGDEIAFVSSRTGHREIWIISLSGDRLRRVTDIKKTCSRPFWVK</sequence>
<reference evidence="2 3" key="1">
    <citation type="submission" date="2020-06" db="EMBL/GenBank/DDBJ databases">
        <title>High-quality draft genome of sulfate reducer Desulfobacter latus type strain AcrS2 isolated from marine sediment.</title>
        <authorList>
            <person name="Hoppe M."/>
            <person name="Larsen C.K."/>
            <person name="Marshall I.P.G."/>
            <person name="Schramm A."/>
            <person name="Marietou A.G."/>
        </authorList>
    </citation>
    <scope>NUCLEOTIDE SEQUENCE [LARGE SCALE GENOMIC DNA]</scope>
    <source>
        <strain evidence="2 3">AcRS2</strain>
    </source>
</reference>
<name>A0A850T8C1_9BACT</name>
<keyword evidence="3" id="KW-1185">Reference proteome</keyword>
<dbReference type="InterPro" id="IPR011659">
    <property type="entry name" value="WD40"/>
</dbReference>
<comment type="similarity">
    <text evidence="1">Belongs to the TolB family.</text>
</comment>
<organism evidence="2 3">
    <name type="scientific">Desulfobacter latus</name>
    <dbReference type="NCBI Taxonomy" id="2292"/>
    <lineage>
        <taxon>Bacteria</taxon>
        <taxon>Pseudomonadati</taxon>
        <taxon>Thermodesulfobacteriota</taxon>
        <taxon>Desulfobacteria</taxon>
        <taxon>Desulfobacterales</taxon>
        <taxon>Desulfobacteraceae</taxon>
        <taxon>Desulfobacter</taxon>
    </lineage>
</organism>
<dbReference type="EMBL" id="JACADJ010000033">
    <property type="protein sequence ID" value="NWH05405.1"/>
    <property type="molecule type" value="Genomic_DNA"/>
</dbReference>
<protein>
    <submittedName>
        <fullName evidence="2">PD40 domain-containing protein</fullName>
    </submittedName>
</protein>